<comment type="similarity">
    <text evidence="1">Belongs to the thioesterase PaaI family.</text>
</comment>
<protein>
    <submittedName>
        <fullName evidence="4">Uncharacterized protein LOC111280596</fullName>
    </submittedName>
</protein>
<dbReference type="AlphaFoldDB" id="A0A6P5X5R3"/>
<dbReference type="KEGG" id="dzi:111280596"/>
<evidence type="ECO:0000313" key="4">
    <source>
        <dbReference type="RefSeq" id="XP_022723770.1"/>
    </source>
</evidence>
<dbReference type="PANTHER" id="PTHR21660">
    <property type="entry name" value="THIOESTERASE SUPERFAMILY MEMBER-RELATED"/>
    <property type="match status" value="1"/>
</dbReference>
<dbReference type="InterPro" id="IPR006683">
    <property type="entry name" value="Thioestr_dom"/>
</dbReference>
<organism evidence="3 4">
    <name type="scientific">Durio zibethinus</name>
    <name type="common">Durian</name>
    <dbReference type="NCBI Taxonomy" id="66656"/>
    <lineage>
        <taxon>Eukaryota</taxon>
        <taxon>Viridiplantae</taxon>
        <taxon>Streptophyta</taxon>
        <taxon>Embryophyta</taxon>
        <taxon>Tracheophyta</taxon>
        <taxon>Spermatophyta</taxon>
        <taxon>Magnoliopsida</taxon>
        <taxon>eudicotyledons</taxon>
        <taxon>Gunneridae</taxon>
        <taxon>Pentapetalae</taxon>
        <taxon>rosids</taxon>
        <taxon>malvids</taxon>
        <taxon>Malvales</taxon>
        <taxon>Malvaceae</taxon>
        <taxon>Helicteroideae</taxon>
        <taxon>Durio</taxon>
    </lineage>
</organism>
<dbReference type="OrthoDB" id="46529at2759"/>
<dbReference type="GeneID" id="111280596"/>
<dbReference type="Gene3D" id="3.10.129.10">
    <property type="entry name" value="Hotdog Thioesterase"/>
    <property type="match status" value="1"/>
</dbReference>
<dbReference type="Pfam" id="PF03061">
    <property type="entry name" value="4HBT"/>
    <property type="match status" value="1"/>
</dbReference>
<keyword evidence="3" id="KW-1185">Reference proteome</keyword>
<feature type="domain" description="Thioesterase" evidence="2">
    <location>
        <begin position="58"/>
        <end position="131"/>
    </location>
</feature>
<dbReference type="Proteomes" id="UP000515121">
    <property type="component" value="Unplaced"/>
</dbReference>
<dbReference type="RefSeq" id="XP_022723770.1">
    <property type="nucleotide sequence ID" value="XM_022868035.1"/>
</dbReference>
<evidence type="ECO:0000259" key="2">
    <source>
        <dbReference type="Pfam" id="PF03061"/>
    </source>
</evidence>
<evidence type="ECO:0000313" key="3">
    <source>
        <dbReference type="Proteomes" id="UP000515121"/>
    </source>
</evidence>
<reference evidence="4" key="1">
    <citation type="submission" date="2025-08" db="UniProtKB">
        <authorList>
            <consortium name="RefSeq"/>
        </authorList>
    </citation>
    <scope>IDENTIFICATION</scope>
    <source>
        <tissue evidence="4">Fruit stalk</tissue>
    </source>
</reference>
<name>A0A6P5X5R3_DURZI</name>
<dbReference type="PANTHER" id="PTHR21660:SF46">
    <property type="entry name" value="SUPERFAMILY PROTEIN, PUTATIVE-RELATED"/>
    <property type="match status" value="1"/>
</dbReference>
<sequence length="153" mass="16713">MEDKAMQRSLKWLQDLIKGAIGYGLEIRALEGLCITQARNGFIRSNLIVPIHASDADGNWHVGAIATLIDVIGAVAVYSFANRVITSVDFSNSYYSTAKIQEHVEIDAKVVANRGKLIQGMVEVRRKGNGELIALGILWMASNSLTVSQVSRL</sequence>
<dbReference type="InterPro" id="IPR029069">
    <property type="entry name" value="HotDog_dom_sf"/>
</dbReference>
<gene>
    <name evidence="4" type="primary">LOC111280596</name>
</gene>
<dbReference type="InterPro" id="IPR039298">
    <property type="entry name" value="ACOT13"/>
</dbReference>
<evidence type="ECO:0000256" key="1">
    <source>
        <dbReference type="ARBA" id="ARBA00008324"/>
    </source>
</evidence>
<proteinExistence type="inferred from homology"/>
<accession>A0A6P5X5R3</accession>
<dbReference type="SUPFAM" id="SSF54637">
    <property type="entry name" value="Thioesterase/thiol ester dehydrase-isomerase"/>
    <property type="match status" value="1"/>
</dbReference>
<dbReference type="GO" id="GO:0047617">
    <property type="term" value="F:fatty acyl-CoA hydrolase activity"/>
    <property type="evidence" value="ECO:0007669"/>
    <property type="project" value="InterPro"/>
</dbReference>